<dbReference type="PANTHER" id="PTHR45982">
    <property type="entry name" value="REGULATOR OF CHROMOSOME CONDENSATION"/>
    <property type="match status" value="1"/>
</dbReference>
<dbReference type="Gene3D" id="2.130.10.30">
    <property type="entry name" value="Regulator of chromosome condensation 1/beta-lactamase-inhibitor protein II"/>
    <property type="match status" value="4"/>
</dbReference>
<name>A0AA88GE31_NAELO</name>
<keyword evidence="2" id="KW-0472">Membrane</keyword>
<dbReference type="InterPro" id="IPR011641">
    <property type="entry name" value="Tyr-kin_ephrin_A/B_rcpt-like"/>
</dbReference>
<dbReference type="InterPro" id="IPR051553">
    <property type="entry name" value="Ran_GTPase-activating"/>
</dbReference>
<dbReference type="PROSITE" id="PS50012">
    <property type="entry name" value="RCC1_3"/>
    <property type="match status" value="2"/>
</dbReference>
<dbReference type="Pfam" id="PF07699">
    <property type="entry name" value="Ephrin_rec_like"/>
    <property type="match status" value="1"/>
</dbReference>
<comment type="caution">
    <text evidence="4">The sequence shown here is derived from an EMBL/GenBank/DDBJ whole genome shotgun (WGS) entry which is preliminary data.</text>
</comment>
<accession>A0AA88GE31</accession>
<keyword evidence="5" id="KW-1185">Reference proteome</keyword>
<sequence length="5071" mass="566141">MTRLLRSSSMSSLFIAALSIFFIFVLILSLIMNHSHQPQHMITTMDTLNGSLFVEGADIPLYTVNVNPNTNATEIITQDRSIIASGASSACSNLNTQAITVYPNPYKFPEPGWNSLYFNGYSCPRSGVSNFVGVTVYRLIAGYDHVIMVGAEYTGSVGNMTVKQVLYGKGNNIDGALAIDKYDNPRSGPYWANTTYNIRWGSAVRLHQIEALLKNRTVENNQFPSRAMTYADWNIPTIDEVKHHYFSENNIVQNIHACYLNSFLILKNGEIYGFGSNRFKSMGLTDENFKVNSPTRLSSLESLLKVNGDWVDALYCGYSSVVIITKQKRVIVFGRNDVNQLGLGLEYAGQNSISPMVHPFLTNYIQQTSSVKTISFGLNFTAVLFHDGSVYCAGLNLNHQCGLGISDTIIHHFTQIPLPLKVVKITTTAYALFLGTDSGDLYVNGANVGFVLGLGIMDQNVVVTTPTKIPTLKSADFDLSTGYQLYHIIYQNATAAYAWGSNQFKQLSSVLTVGGEVVFPSPTIIPFTYIDPLLNEVKSNNNCRIIDNQSSNGCNNGYLLQRVDHQTGFNTTFGKFRAYCSSLGGYYNHSSRSCSCYTNYNGHACHEFDTTQFICNASSADNFANRPNQCYCGAEGYYGEKCQFSAPIRSVVSFSRSKILNKFSASPSLFDFSNLRSGTSHSMMTSLLNKQRVYVFGSNNNIYGQFGNGIASANMLMDTIQISVLLEKLALKINSNITSVFAMDQQSVVLFSDGSLYQTSTVFVNGSNIQFLANNVKSLFCSQMTCFYIDTSGALYGVFDNQFNQLGLSDYKTRGAFESQPVMVSLWKNNIHGKVARVYPSNTYTLFVNQVGTVFGIGANTNFQLGLGHNMNIKDYIVPLLVDLPVFDVKNSEQVVFLQLSNLKWYMMGKDLMNIDTNEQYLAYPTFMNNTLSDGEIIVAVRNDIVITKNRNGIFTQISPASKILSQENSTTLSVAVMGNDILGIVVPTNAIKNNNVCLRGSFSLATDSCVCDEGYTGESCNITWCDNDCAFNYGTSCIGPNICAPPLSIPTTINELNLFGQPRYISSNGDARSTGIFLSNVTTNIIAHATGETFSVFLQDDFKAYSLGENTFGMHGIGGASKRPFNGLTSNNILLLPLRYSGETFKSITSGSNFVVVLTANGRLYAAGDNTLGQLGLGDTIPRHFLTPIDSIATSKIVVIYSWGDNTHGQCCNSSTTTRQITLPTPVDFSPYDVVNQKIVLGHNATIIFTRDGGVIGCGKVQIPYDYGNKGVVKRLLPFFNVTSTFDISQTPEKYHSTMCIKNGKTSETWYCFGKNKNGCAGFGNDVPLYGLTPSIHYGVKSGVFFFTQSASLNFYYNSSSGLTYFGSGSLFNKPDNMGSIVPIEWFNSFGNLFETVQANDKFGFIITKKSHCYNRGTFSTWVKSGCSCNTGFNGPTCEVNTYQESTTAVNRVAVTFLDYAGSKTTQYFDTSKFELLGNLPYGFNTSRNIFTAAMTFSSKLPSTEWTEFIFSMSSFSSANVTLTFLQSDDSMLTPPVNFVLSVPGESDNSVLSKNVSKLVSDTQVKVNCVYTVNGNTLDTKVENQWLKVYVKMDNQLYPDGYVNATSYLETEQKRRILNVYSVNSITPMNVQSFQVLNDLCSAGICSSVNGMISEIRLHSSFNYSLYPIFNDDAFKNVQAFKSNSISSIQYPIHQTFNFRDMLNLIDLSSNMNLEQSASYFDTSVISYRNDIFVDLSDTKICDIPFEDYLLHPSHYDLSNTNIYCMLPSFNNSWCKTLTFRKPKLVFTQFFDSAQLSIPLDICNGCSILNCLDFLTMDKSRLSYYFNFPNGTTLETNDFGSLVVDRNDERVNLLLDNFKERLFLDYDIQYLEFGLIYKYDSLIPSKQQLRGTLLIEYYRTLPNFKTYPYIVQRDSDNVVTLESSLLPDFLNFNDIYCSTVFGNTPLIQNVTAPSIGTCIVRSGVEDNQNITVELYAFPHSNLSSYKIGEFRVYVLNFTLTPNIIQKYSTVYPTISSYGQSSGMQNFLTNENLEFRENDVVVYRVNTTGSNLYISYFNSQPITLDLYKQSLGLFLNGASLSQNFTQLIYNPFVLQRVSPLLSFDSNVLVSLSTDRPLTTNLPTSQIQYRCFNTARNESFVASYSNSVFTCNITGLAQRNPETLDLRVDAKVDNFNNGNWFTISSNGLTFYHVTRNMNLTFTADSPKLMYRRYDDPLAASTEISVKLLIPFQIPESELPRFKICWMNSFGQQSTERNTYTPVNVLTSRYHAPFIGYNDVYICGDGIFSTVPLKMLVLNSTSFDMKPLFGFENQHSYTMYMYHYGPFFYSDSLYSISYACALRSSLGSNDSIYSNNISTINYGGYYMTKCTFSNIAVSSDKKYSFYLLAQHQAMNYTYGLMLTVRFITQKTLYATSPFVTHIPADGIISTNMISNDSVLFTALSKPQHSAYKPHVDCLLFDVGAALPFTYVPLSISPDESRLICEFKTFDPSTRSGPFELSLGSYIPEEQVLIEISTRAVHYTYKDWITFQFSGYPILEKNNSITMNFNLLPTYKQVTLNYSLVSSNPNITTLISNCDFTGSRTCSADYLAQFMTAPVLQQYQILVSLTNGNFIVNQLLRVEKFVYNPRIEINNYIPFIFDCTLGETIPSLRISTKYYLSSDFSYKLKINTDLVPVNVFDENTQRIIQSNNIVAPSTPTDLVSRVMTSFNGIDFSVDNIPSTIYIRELYTAPNIIVQSNVLQNFTISTDVMIPQPINNSYALKFMNVAYPCTFNLKTFTCPIQLSFLGAAFYQEKLTLLDGNTTITKIGLPLVIFKKVSLDNVQPTLLLQSSQLNTTVTLSQNFFDNFDSKEFKLSCAIQDGNYSAISVGSKSVKCNFNSLNLGRKSVKIYFESSNRYRTANQLLVNEEDVSKDFEVISPPKIMLDPQLSQSTLYYTLDTYSLVNLTIYVTNTNFTQDGTLYDLSKEFGILGKDKLIESIQYLGKVGNDYKFQLSFYPSNDYEGYVPFRLVKVVKSTASTSRALTQDDYVLTQVSDLVLTFIRKITTTRSIPSFGVESTERNVQIYSNFNFLLFSPDPSFQQDGKVTFNCKYDYKPRADVNIYKYTSAASIFNNEAFECLIKTPDVGEVQIDLFVSKDGTTLPLNINPLNYIVLDGLFLQPTSYGLRTEINNRHVSPFKVSKYATLSGIANLDSYNQFTGKISQPNIAFTCEKQPVVNDFPTLNCTLPIMDVATVNSFQEYEMKLYTSPDMLYVSNFSLGWVPTTYLYVEKIRPLIVQKSAHRNDFKKFNVTINGDSRVLANQLPQGNFGIYLSNTGLAMLPSSSKYSNLETQLVVQTSRLQESVQLQYVNYNMLTPIIDIPSPVHVAQKQVVINNADIVNLNYDPSSKRGSKSTDATVILSITNNLATNFMLENGGYNGSIQCFQTDKGTFSVANITSVTSSLITFTCSVTKGFFDNTQIYRSSLEVWYLNDIAENGAMKISSSVLSFLWLPSKLMQIDNVSPYAFVSTIGPMEVTLNANYSFVPISEGYSCLLKNPQTGLTERQIGIYKNSKTVSCPFNVGNLVSGVFTIQISFTIGSNDDILTNSMEISFIDQYQTIDFIQPFVSYYLSTAKGSQSTISYSIPLNFIPRSLSCIFQEGDIIRQIAKVSNRQNSLFDCSYTNDGSFLSGSVMTSLAIDLGGNQLLNISSNAVELVLYTQKLTWEVPTVVEQIDLNTKFQLHNYYIPTSKTYNLTQTIVAVPYTKSQKIDDLAAIPLECDPSQRCKFDSIQNLISKVPSYMASAIRFTNNVSNRKSFVTADDVVLFVPKSEFNISHISPFVADYRYANGVDQQFLFASTSLNAEDFQIMCEYGTTKANMTKDQKCVIKPQRDVGGNPLKGNRNVILTWMGRNLYSTKTFFVTFNESFTMDPVISFFEHPTSIPLNSYLPVPFTGSFDGYIFEIGIYDKQRLIGKAPCTQPTLENPYLNCTKPHFDYKTAKAITTIPQLLINSQLAFRLRGDLILYNKPTATLKRNYIVMDTKISLDISGSYFYSRDVVTLSLSKNLVKLDFPARWMSSSLVTVDNVLIPSPTSTASFSAKLVFGSGATVSLPSIYPYDPSLITIDSFLIINSQKDKDLFVVSADTQRTMDIALNTSNAVINSFSCKVKFDDGTISSVLDGTIYEGRFIETLTPLMWYHDLIFPRIISFSVSIDDGFTFITSPSAKFSMIEGTIHNIQLSNYLFYSDGFNTVQITNAGFSSTMMELSLLKAKTSGTLKQDVISMKCTNQGLCKLDWSQVVFTNSFDVEFYEFDRLRVEKMASSKIFNLAQKVILLNKNMKSKQIPITLSHKQIQQGASTALSISLPASLSNGILSNIPNVYLQISCPDIDGSVLVTSIQWTSPTTFIATLDHVPVVQFVSTLTIFSISFDALNYIAVANDGNNKLTMYQQFSFTITNQYQKSKASTFASTPFKITFLNALPIDDSLPIKFKISSSNYPQFFTPYFGTATRAVVNTNARSTSMISQLSLTAPAVSSLLTVDKSMVRFPSTLSLGISILGDDQYVSNELVYDDSIADPPVIVSVVPMDLPILDEMIRMDIKASSIYPNNTFCIFRPFRDSNDTYVISANFIDEFSISCSVNTQLLVSTLRLENSLEAVLSLKSNLDESRESVNIPLYKQIRIDSFTPLQGLTTGQFQSTFYGNFPIHPKEEVYLASGRMKFRAKFGSRETVACSRISSTIVTCNGTSNPVSEVDVFLSRNTVNFVKAANKFTYIGCGPGYEQASFAELCKPCQPGFYKNYTGGPCIACDVGHYTSTFGSTYCTKCPSLQTTQTTGAVSVTQCGCPSSKYYYNVFNARCESCPKGATCSFFNTTYPTAQAGYWHSNASGYNPYNFYECIPSSSCGEGQFENCTEGYTGFVCGLCQEGYYRNSRSCQKCSALAPLFLAILIGGVAVIAVIFFMISSVKVHHISSLSIALFFFQVNSMWTKFDIELPTEISGLFAASAASTFNFDFIQFQCVFPIGFVPQWILKMCIPIMLLALFVFLYGLGELRNLFAKFVGQKIPWKKWDVTSLYNELIQRNEEEAKLESKLNSNS</sequence>
<dbReference type="InterPro" id="IPR000742">
    <property type="entry name" value="EGF"/>
</dbReference>
<dbReference type="InterPro" id="IPR000408">
    <property type="entry name" value="Reg_chr_condens"/>
</dbReference>
<dbReference type="PANTHER" id="PTHR45982:SF11">
    <property type="entry name" value="E3 UBIQUITIN-PROTEIN LIGASE HERC1 ISOFORM X1-RELATED"/>
    <property type="match status" value="1"/>
</dbReference>
<dbReference type="InterPro" id="IPR009091">
    <property type="entry name" value="RCC1/BLIP-II"/>
</dbReference>
<dbReference type="GO" id="GO:0005737">
    <property type="term" value="C:cytoplasm"/>
    <property type="evidence" value="ECO:0007669"/>
    <property type="project" value="TreeGrafter"/>
</dbReference>
<keyword evidence="2" id="KW-1133">Transmembrane helix</keyword>
<organism evidence="4 5">
    <name type="scientific">Naegleria lovaniensis</name>
    <name type="common">Amoeba</name>
    <dbReference type="NCBI Taxonomy" id="51637"/>
    <lineage>
        <taxon>Eukaryota</taxon>
        <taxon>Discoba</taxon>
        <taxon>Heterolobosea</taxon>
        <taxon>Tetramitia</taxon>
        <taxon>Eutetramitia</taxon>
        <taxon>Vahlkampfiidae</taxon>
        <taxon>Naegleria</taxon>
    </lineage>
</organism>
<reference evidence="4 5" key="1">
    <citation type="journal article" date="2018" name="BMC Genomics">
        <title>The genome of Naegleria lovaniensis, the basis for a comparative approach to unravel pathogenicity factors of the human pathogenic amoeba N. fowleri.</title>
        <authorList>
            <person name="Liechti N."/>
            <person name="Schurch N."/>
            <person name="Bruggmann R."/>
            <person name="Wittwer M."/>
        </authorList>
    </citation>
    <scope>NUCLEOTIDE SEQUENCE [LARGE SCALE GENOMIC DNA]</scope>
    <source>
        <strain evidence="4 5">ATCC 30569</strain>
    </source>
</reference>
<feature type="repeat" description="RCC1" evidence="1">
    <location>
        <begin position="328"/>
        <end position="387"/>
    </location>
</feature>
<dbReference type="Proteomes" id="UP000816034">
    <property type="component" value="Unassembled WGS sequence"/>
</dbReference>
<dbReference type="SUPFAM" id="SSF50985">
    <property type="entry name" value="RCC1/BLIP-II"/>
    <property type="match status" value="3"/>
</dbReference>
<protein>
    <recommendedName>
        <fullName evidence="3">EGF-like domain-containing protein</fullName>
    </recommendedName>
</protein>
<dbReference type="GeneID" id="68104226"/>
<gene>
    <name evidence="4" type="ORF">C9374_011772</name>
</gene>
<evidence type="ECO:0000256" key="2">
    <source>
        <dbReference type="SAM" id="Phobius"/>
    </source>
</evidence>
<feature type="transmembrane region" description="Helical" evidence="2">
    <location>
        <begin position="4945"/>
        <end position="4962"/>
    </location>
</feature>
<feature type="domain" description="EGF-like" evidence="3">
    <location>
        <begin position="1010"/>
        <end position="1021"/>
    </location>
</feature>
<evidence type="ECO:0000259" key="3">
    <source>
        <dbReference type="PROSITE" id="PS01186"/>
    </source>
</evidence>
<dbReference type="GO" id="GO:0005085">
    <property type="term" value="F:guanyl-nucleotide exchange factor activity"/>
    <property type="evidence" value="ECO:0007669"/>
    <property type="project" value="TreeGrafter"/>
</dbReference>
<feature type="transmembrane region" description="Helical" evidence="2">
    <location>
        <begin position="12"/>
        <end position="32"/>
    </location>
</feature>
<evidence type="ECO:0000313" key="4">
    <source>
        <dbReference type="EMBL" id="KAG2373887.1"/>
    </source>
</evidence>
<evidence type="ECO:0000313" key="5">
    <source>
        <dbReference type="Proteomes" id="UP000816034"/>
    </source>
</evidence>
<dbReference type="SMART" id="SM01411">
    <property type="entry name" value="Ephrin_rec_like"/>
    <property type="match status" value="1"/>
</dbReference>
<feature type="repeat" description="RCC1" evidence="1">
    <location>
        <begin position="269"/>
        <end position="327"/>
    </location>
</feature>
<dbReference type="EMBL" id="PYSW02000050">
    <property type="protein sequence ID" value="KAG2373887.1"/>
    <property type="molecule type" value="Genomic_DNA"/>
</dbReference>
<dbReference type="PROSITE" id="PS01186">
    <property type="entry name" value="EGF_2"/>
    <property type="match status" value="1"/>
</dbReference>
<feature type="transmembrane region" description="Helical" evidence="2">
    <location>
        <begin position="5004"/>
        <end position="5024"/>
    </location>
</feature>
<dbReference type="Pfam" id="PF13540">
    <property type="entry name" value="RCC1_2"/>
    <property type="match status" value="1"/>
</dbReference>
<evidence type="ECO:0000256" key="1">
    <source>
        <dbReference type="PROSITE-ProRule" id="PRU00235"/>
    </source>
</evidence>
<dbReference type="RefSeq" id="XP_044543061.1">
    <property type="nucleotide sequence ID" value="XM_044687464.1"/>
</dbReference>
<feature type="transmembrane region" description="Helical" evidence="2">
    <location>
        <begin position="4915"/>
        <end position="4938"/>
    </location>
</feature>
<keyword evidence="2" id="KW-0812">Transmembrane</keyword>
<proteinExistence type="predicted"/>
<dbReference type="Gene3D" id="2.10.25.10">
    <property type="entry name" value="Laminin"/>
    <property type="match status" value="1"/>
</dbReference>